<dbReference type="PROSITE" id="PS00571">
    <property type="entry name" value="AMIDASES"/>
    <property type="match status" value="1"/>
</dbReference>
<evidence type="ECO:0000313" key="3">
    <source>
        <dbReference type="EMBL" id="JAT71687.1"/>
    </source>
</evidence>
<sequence>MASNIKVLPPAAELHDDDYVPEVFDAPAISGKPFKLFVRFMESSLFGIVRGKLLRDNGFTQLFGETFIPEMPTFLPNTRAWRPEQGPMVELEPELSDVERAGAAFKLTFGEDPATDQGPWRQHTCADYRRAYASGQSTPSQVAERVITAVAASEEQDPAMCLFTEFDPDKVRAAAAASTERWRNGSPLSPLDGVPFGVKDLVDVLGYKTTAGTSWMADWRRVEATNPAVAALLSAGALLLGKLATHEIGLGTTGLNTVLGTPRNPHDPGRHTGGSSSGSAAAVAAGLCPLALGSDGGGSVRIPAALCGCVGLKPTHDRLDHSQGPEVDCTVAVLGPLAASVADCQLAYAVMAGARGPGSCAGPHGFDPGPTHPPVRLSAGLPRAGQDLSGALAGKQAGIYWKWFEDASPEVLAACRAAVEKLRGAGLEVVDIVIPELRHQRLAHSVTICSEMRSAMSGPLSVPAVRCQLDGETRASLTNAVGFTGAFYVNAQRVRTRGEAHFRRAFAACDLVLTPTTPAAAPRCKPGALAAGETDLATTLGLMRFITPANFLGFPALTLPVGVDAAGLPLGLQLMAPPWHEAGLLHAGAVLEAALGGGVVPRPRVWYDLLRD</sequence>
<dbReference type="EMBL" id="GDKF01000993">
    <property type="protein sequence ID" value="JAT77629.1"/>
    <property type="molecule type" value="Transcribed_RNA"/>
</dbReference>
<protein>
    <recommendedName>
        <fullName evidence="2">Amidase domain-containing protein</fullName>
    </recommendedName>
</protein>
<dbReference type="InterPro" id="IPR000120">
    <property type="entry name" value="Amidase"/>
</dbReference>
<dbReference type="GO" id="GO:0003824">
    <property type="term" value="F:catalytic activity"/>
    <property type="evidence" value="ECO:0007669"/>
    <property type="project" value="InterPro"/>
</dbReference>
<dbReference type="PANTHER" id="PTHR11895">
    <property type="entry name" value="TRANSAMIDASE"/>
    <property type="match status" value="1"/>
</dbReference>
<dbReference type="AlphaFoldDB" id="A0A1D2AEJ0"/>
<proteinExistence type="inferred from homology"/>
<feature type="domain" description="Amidase" evidence="2">
    <location>
        <begin position="152"/>
        <end position="585"/>
    </location>
</feature>
<reference evidence="4" key="1">
    <citation type="submission" date="2015-08" db="EMBL/GenBank/DDBJ databases">
        <authorList>
            <person name="Babu N.S."/>
            <person name="Beckwith C.J."/>
            <person name="Beseler K.G."/>
            <person name="Brison A."/>
            <person name="Carone J.V."/>
            <person name="Caskin T.P."/>
            <person name="Diamond M."/>
            <person name="Durham M.E."/>
            <person name="Foxe J.M."/>
            <person name="Go M."/>
            <person name="Henderson B.A."/>
            <person name="Jones I.B."/>
            <person name="McGettigan J.A."/>
            <person name="Micheletti S.J."/>
            <person name="Nasrallah M.E."/>
            <person name="Ortiz D."/>
            <person name="Piller C.R."/>
            <person name="Privatt S.R."/>
            <person name="Schneider S.L."/>
            <person name="Sharp S."/>
            <person name="Smith T.C."/>
            <person name="Stanton J.D."/>
            <person name="Ullery H.E."/>
            <person name="Wilson R.J."/>
            <person name="Serrano M.G."/>
            <person name="Buck G."/>
            <person name="Lee V."/>
            <person name="Wang Y."/>
            <person name="Carvalho R."/>
            <person name="Voegtly L."/>
            <person name="Shi R."/>
            <person name="Duckworth R."/>
            <person name="Johnson A."/>
            <person name="Loviza R."/>
            <person name="Walstead R."/>
            <person name="Shah Z."/>
            <person name="Kiflezghi M."/>
            <person name="Wade K."/>
            <person name="Ball S.L."/>
            <person name="Bradley K.W."/>
            <person name="Asai D.J."/>
            <person name="Bowman C.A."/>
            <person name="Russell D.A."/>
            <person name="Pope W.H."/>
            <person name="Jacobs-Sera D."/>
            <person name="Hendrix R.W."/>
            <person name="Hatfull G.F."/>
        </authorList>
    </citation>
    <scope>NUCLEOTIDE SEQUENCE</scope>
</reference>
<name>A0A1D2AEJ0_AUXPR</name>
<evidence type="ECO:0000259" key="2">
    <source>
        <dbReference type="Pfam" id="PF01425"/>
    </source>
</evidence>
<dbReference type="Gene3D" id="3.90.1300.10">
    <property type="entry name" value="Amidase signature (AS) domain"/>
    <property type="match status" value="1"/>
</dbReference>
<dbReference type="PANTHER" id="PTHR11895:SF67">
    <property type="entry name" value="AMIDASE DOMAIN-CONTAINING PROTEIN"/>
    <property type="match status" value="1"/>
</dbReference>
<dbReference type="EMBL" id="GDKF01006935">
    <property type="protein sequence ID" value="JAT71687.1"/>
    <property type="molecule type" value="Transcribed_RNA"/>
</dbReference>
<dbReference type="InterPro" id="IPR023631">
    <property type="entry name" value="Amidase_dom"/>
</dbReference>
<dbReference type="SUPFAM" id="SSF75304">
    <property type="entry name" value="Amidase signature (AS) enzymes"/>
    <property type="match status" value="1"/>
</dbReference>
<comment type="similarity">
    <text evidence="1">Belongs to the amidase family.</text>
</comment>
<dbReference type="Pfam" id="PF01425">
    <property type="entry name" value="Amidase"/>
    <property type="match status" value="1"/>
</dbReference>
<evidence type="ECO:0000256" key="1">
    <source>
        <dbReference type="ARBA" id="ARBA00009199"/>
    </source>
</evidence>
<evidence type="ECO:0000313" key="4">
    <source>
        <dbReference type="EMBL" id="JAT77629.1"/>
    </source>
</evidence>
<dbReference type="EMBL" id="GDKF01000678">
    <property type="protein sequence ID" value="JAT77944.1"/>
    <property type="molecule type" value="Transcribed_RNA"/>
</dbReference>
<dbReference type="InterPro" id="IPR020556">
    <property type="entry name" value="Amidase_CS"/>
</dbReference>
<evidence type="ECO:0000313" key="5">
    <source>
        <dbReference type="EMBL" id="JAT77944.1"/>
    </source>
</evidence>
<dbReference type="InterPro" id="IPR036928">
    <property type="entry name" value="AS_sf"/>
</dbReference>
<gene>
    <name evidence="4" type="ORF">g.5608</name>
    <name evidence="3" type="ORF">g.5610</name>
    <name evidence="5" type="ORF">g.5612</name>
</gene>
<organism evidence="4">
    <name type="scientific">Auxenochlorella protothecoides</name>
    <name type="common">Green microalga</name>
    <name type="synonym">Chlorella protothecoides</name>
    <dbReference type="NCBI Taxonomy" id="3075"/>
    <lineage>
        <taxon>Eukaryota</taxon>
        <taxon>Viridiplantae</taxon>
        <taxon>Chlorophyta</taxon>
        <taxon>core chlorophytes</taxon>
        <taxon>Trebouxiophyceae</taxon>
        <taxon>Chlorellales</taxon>
        <taxon>Chlorellaceae</taxon>
        <taxon>Auxenochlorella</taxon>
    </lineage>
</organism>
<accession>A0A1D2AEJ0</accession>